<dbReference type="InterPro" id="IPR000055">
    <property type="entry name" value="Restrct_endonuc_typeI_TRD"/>
</dbReference>
<keyword evidence="2" id="KW-0680">Restriction system</keyword>
<dbReference type="eggNOG" id="COG0732">
    <property type="taxonomic scope" value="Bacteria"/>
</dbReference>
<dbReference type="Gene3D" id="3.90.220.20">
    <property type="entry name" value="DNA methylase specificity domains"/>
    <property type="match status" value="2"/>
</dbReference>
<sequence length="406" mass="47315">MTNNTNRQAPVLRFKGFSDDWEQRKLNDIGNFYYGKSAPKWSVTNNGGIPCIRYGELYTKYSTKIDKILSFTSIDKDKLKFSSGHEVLIPRVGEEPLDFAKHASWLSVPNVAIGEMITVFNTKEDPLFIANYLRAKYIVKFAKFVEGGNVSNLYFDRYKYTNIFIPTKKEERSVSKLIYKINKLISLQQRKMKELNSLKQSISKLILENQSDKIRFCKFKESNWKTYQFGQLYQKTNDKNKNVNDNFKIISVAGMDWGQSVTKSSKEYMKPYNITKLGDIVFEGHKNKQHEFGRFIENTLGTGLVSHIFDVYRPKNEISDLNFWKFYINSENIMNRVLRMSTSSARMMNNLNNKDLKKQKIVIPGYEEMKKIGNLLLTLQENIGNSQTKLMLLRNIEKALLQDLFI</sequence>
<proteinExistence type="inferred from homology"/>
<dbReference type="GO" id="GO:0009307">
    <property type="term" value="P:DNA restriction-modification system"/>
    <property type="evidence" value="ECO:0007669"/>
    <property type="project" value="UniProtKB-KW"/>
</dbReference>
<reference evidence="5 6" key="1">
    <citation type="submission" date="2009-01" db="EMBL/GenBank/DDBJ databases">
        <authorList>
            <person name="Qin X."/>
            <person name="Bachman B."/>
            <person name="Battles P."/>
            <person name="Bell A."/>
            <person name="Bess C."/>
            <person name="Bickham C."/>
            <person name="Chaboub L."/>
            <person name="Chen D."/>
            <person name="Coyle M."/>
            <person name="Deiros D.R."/>
            <person name="Dinh H."/>
            <person name="Forbes L."/>
            <person name="Fowler G."/>
            <person name="Francisco L."/>
            <person name="Fu Q."/>
            <person name="Gubbala S."/>
            <person name="Hale W."/>
            <person name="Han Y."/>
            <person name="Hemphill L."/>
            <person name="Highlander S.K."/>
            <person name="Hirani K."/>
            <person name="Hogues M."/>
            <person name="Jackson L."/>
            <person name="Jakkamsetti A."/>
            <person name="Javaid M."/>
            <person name="Jiang H."/>
            <person name="Korchina V."/>
            <person name="Kovar C."/>
            <person name="Lara F."/>
            <person name="Lee S."/>
            <person name="Mata R."/>
            <person name="Mathew T."/>
            <person name="Moen C."/>
            <person name="Morales K."/>
            <person name="Munidasa M."/>
            <person name="Nazareth L."/>
            <person name="Ngo R."/>
            <person name="Nguyen L."/>
            <person name="Okwuonu G."/>
            <person name="Ongeri F."/>
            <person name="Patil S."/>
            <person name="Petrosino J."/>
            <person name="Pham C."/>
            <person name="Pham P."/>
            <person name="Pu L.-L."/>
            <person name="Puazo M."/>
            <person name="Raj R."/>
            <person name="Reid J."/>
            <person name="Rouhana J."/>
            <person name="Saada N."/>
            <person name="Shang Y."/>
            <person name="Simmons D."/>
            <person name="Thornton R."/>
            <person name="Warren J."/>
            <person name="Weissenberger G."/>
            <person name="Zhang J."/>
            <person name="Zhang L."/>
            <person name="Zhou C."/>
            <person name="Zhu D."/>
            <person name="Muzny D."/>
            <person name="Worley K."/>
            <person name="Gibbs R."/>
        </authorList>
    </citation>
    <scope>NUCLEOTIDE SEQUENCE [LARGE SCALE GENOMIC DNA]</scope>
    <source>
        <strain evidence="5 6">DSM 16047</strain>
    </source>
</reference>
<comment type="caution">
    <text evidence="5">The sequence shown here is derived from an EMBL/GenBank/DDBJ whole genome shotgun (WGS) entry which is preliminary data.</text>
</comment>
<dbReference type="PANTHER" id="PTHR30408:SF12">
    <property type="entry name" value="TYPE I RESTRICTION ENZYME MJAVIII SPECIFICITY SUBUNIT"/>
    <property type="match status" value="1"/>
</dbReference>
<dbReference type="OrthoDB" id="9795776at2"/>
<evidence type="ECO:0000313" key="6">
    <source>
        <dbReference type="Proteomes" id="UP000005583"/>
    </source>
</evidence>
<evidence type="ECO:0000256" key="3">
    <source>
        <dbReference type="ARBA" id="ARBA00023125"/>
    </source>
</evidence>
<dbReference type="STRING" id="525365.HMPREF0548_1095"/>
<dbReference type="HOGENOM" id="CLU_021095_0_2_9"/>
<keyword evidence="3" id="KW-0238">DNA-binding</keyword>
<dbReference type="Pfam" id="PF01420">
    <property type="entry name" value="Methylase_S"/>
    <property type="match status" value="1"/>
</dbReference>
<dbReference type="AlphaFoldDB" id="C2EN49"/>
<dbReference type="InterPro" id="IPR052021">
    <property type="entry name" value="Type-I_RS_S_subunit"/>
</dbReference>
<evidence type="ECO:0000259" key="4">
    <source>
        <dbReference type="Pfam" id="PF01420"/>
    </source>
</evidence>
<organism evidence="5 6">
    <name type="scientific">Lactobacillus ultunensis DSM 16047</name>
    <dbReference type="NCBI Taxonomy" id="525365"/>
    <lineage>
        <taxon>Bacteria</taxon>
        <taxon>Bacillati</taxon>
        <taxon>Bacillota</taxon>
        <taxon>Bacilli</taxon>
        <taxon>Lactobacillales</taxon>
        <taxon>Lactobacillaceae</taxon>
        <taxon>Lactobacillus</taxon>
    </lineage>
</organism>
<dbReference type="SUPFAM" id="SSF116734">
    <property type="entry name" value="DNA methylase specificity domain"/>
    <property type="match status" value="2"/>
</dbReference>
<comment type="similarity">
    <text evidence="1">Belongs to the type-I restriction system S methylase family.</text>
</comment>
<protein>
    <submittedName>
        <fullName evidence="5">Type I restriction modification DNA specificity domain protein</fullName>
    </submittedName>
</protein>
<dbReference type="PATRIC" id="fig|525365.8.peg.2125"/>
<dbReference type="Proteomes" id="UP000005583">
    <property type="component" value="Unassembled WGS sequence"/>
</dbReference>
<accession>C2EN49</accession>
<dbReference type="EMBL" id="ACGU01000050">
    <property type="protein sequence ID" value="EEJ72045.1"/>
    <property type="molecule type" value="Genomic_DNA"/>
</dbReference>
<dbReference type="RefSeq" id="WP_007125623.1">
    <property type="nucleotide sequence ID" value="NZ_AZFO01000009.1"/>
</dbReference>
<dbReference type="PANTHER" id="PTHR30408">
    <property type="entry name" value="TYPE-1 RESTRICTION ENZYME ECOKI SPECIFICITY PROTEIN"/>
    <property type="match status" value="1"/>
</dbReference>
<gene>
    <name evidence="5" type="ORF">HMPREF0548_1095</name>
</gene>
<evidence type="ECO:0000256" key="1">
    <source>
        <dbReference type="ARBA" id="ARBA00010923"/>
    </source>
</evidence>
<dbReference type="GO" id="GO:0003677">
    <property type="term" value="F:DNA binding"/>
    <property type="evidence" value="ECO:0007669"/>
    <property type="project" value="UniProtKB-KW"/>
</dbReference>
<keyword evidence="6" id="KW-1185">Reference proteome</keyword>
<dbReference type="InterPro" id="IPR044946">
    <property type="entry name" value="Restrct_endonuc_typeI_TRD_sf"/>
</dbReference>
<name>C2EN49_9LACO</name>
<feature type="domain" description="Type I restriction modification DNA specificity" evidence="4">
    <location>
        <begin position="19"/>
        <end position="196"/>
    </location>
</feature>
<evidence type="ECO:0000256" key="2">
    <source>
        <dbReference type="ARBA" id="ARBA00022747"/>
    </source>
</evidence>
<evidence type="ECO:0000313" key="5">
    <source>
        <dbReference type="EMBL" id="EEJ72045.1"/>
    </source>
</evidence>